<evidence type="ECO:0000256" key="1">
    <source>
        <dbReference type="ARBA" id="ARBA00004141"/>
    </source>
</evidence>
<keyword evidence="3 6" id="KW-1133">Transmembrane helix</keyword>
<dbReference type="CDD" id="cd18989">
    <property type="entry name" value="LGIC_ECD_cation"/>
    <property type="match status" value="1"/>
</dbReference>
<dbReference type="Gene3D" id="1.20.58.390">
    <property type="entry name" value="Neurotransmitter-gated ion-channel transmembrane domain"/>
    <property type="match status" value="1"/>
</dbReference>
<sequence>MKNIILLLILIKQVISKTEYDLINNLMTDKTITFVPLFEVSLEIILNLRKIVGLDEKNKIMSTDIYVAQKWVDYRLEWNESEFNISYTVIQAKKIWLPDLAVLNTVEGDGIFKVTDSNYAIVFSNGTVYLVLSANGLKTKCNINTYKFPFDVQTCSIVIGSWTLSKYDVEIDDNKDNLIVSDNLSSSWDFLGWNSKVAESNERFHFEDYISRDVKFHLKLSRRPLYFMVNGVLPCLVLNLITVLAFFMPFASQVSLTMTIILTSSIYSLRVANDIPVQSDYLPLITIYFMVSTLYSILTLIWFIIANQMLAKSKIPNFMLKLSKLFFTCQRKKTEKIVPHETNVTDDSNGQDKLEKKTTEKKKENIEKRDDKLDDKKLTEKIIIIWNYIMFALMFSVIFICNLVIWIVIGS</sequence>
<organism evidence="10 11">
    <name type="scientific">Brachionus calyciflorus</name>
    <dbReference type="NCBI Taxonomy" id="104777"/>
    <lineage>
        <taxon>Eukaryota</taxon>
        <taxon>Metazoa</taxon>
        <taxon>Spiralia</taxon>
        <taxon>Gnathifera</taxon>
        <taxon>Rotifera</taxon>
        <taxon>Eurotatoria</taxon>
        <taxon>Monogononta</taxon>
        <taxon>Pseudotrocha</taxon>
        <taxon>Ploima</taxon>
        <taxon>Brachionidae</taxon>
        <taxon>Brachionus</taxon>
    </lineage>
</organism>
<dbReference type="InterPro" id="IPR038050">
    <property type="entry name" value="Neuro_actylchol_rec"/>
</dbReference>
<feature type="transmembrane region" description="Helical" evidence="6">
    <location>
        <begin position="385"/>
        <end position="409"/>
    </location>
</feature>
<evidence type="ECO:0000256" key="6">
    <source>
        <dbReference type="SAM" id="Phobius"/>
    </source>
</evidence>
<dbReference type="Gene3D" id="2.70.170.10">
    <property type="entry name" value="Neurotransmitter-gated ion-channel ligand-binding domain"/>
    <property type="match status" value="1"/>
</dbReference>
<feature type="region of interest" description="Disordered" evidence="5">
    <location>
        <begin position="340"/>
        <end position="361"/>
    </location>
</feature>
<evidence type="ECO:0000256" key="3">
    <source>
        <dbReference type="ARBA" id="ARBA00022989"/>
    </source>
</evidence>
<gene>
    <name evidence="10" type="ORF">OXX778_LOCUS17662</name>
</gene>
<feature type="domain" description="Neurotransmitter-gated ion-channel ligand-binding" evidence="8">
    <location>
        <begin position="40"/>
        <end position="224"/>
    </location>
</feature>
<dbReference type="Proteomes" id="UP000663879">
    <property type="component" value="Unassembled WGS sequence"/>
</dbReference>
<feature type="domain" description="Neurotransmitter-gated ion-channel transmembrane" evidence="9">
    <location>
        <begin position="232"/>
        <end position="365"/>
    </location>
</feature>
<dbReference type="InterPro" id="IPR006201">
    <property type="entry name" value="Neur_channel"/>
</dbReference>
<keyword evidence="11" id="KW-1185">Reference proteome</keyword>
<evidence type="ECO:0000313" key="10">
    <source>
        <dbReference type="EMBL" id="CAF1026896.1"/>
    </source>
</evidence>
<dbReference type="PRINTS" id="PR00252">
    <property type="entry name" value="NRIONCHANNEL"/>
</dbReference>
<evidence type="ECO:0000256" key="4">
    <source>
        <dbReference type="ARBA" id="ARBA00023136"/>
    </source>
</evidence>
<evidence type="ECO:0000259" key="8">
    <source>
        <dbReference type="Pfam" id="PF02931"/>
    </source>
</evidence>
<evidence type="ECO:0000256" key="5">
    <source>
        <dbReference type="SAM" id="MobiDB-lite"/>
    </source>
</evidence>
<dbReference type="GO" id="GO:0004888">
    <property type="term" value="F:transmembrane signaling receptor activity"/>
    <property type="evidence" value="ECO:0007669"/>
    <property type="project" value="InterPro"/>
</dbReference>
<dbReference type="SUPFAM" id="SSF90112">
    <property type="entry name" value="Neurotransmitter-gated ion-channel transmembrane pore"/>
    <property type="match status" value="1"/>
</dbReference>
<dbReference type="CDD" id="cd19051">
    <property type="entry name" value="LGIC_TM_cation"/>
    <property type="match status" value="1"/>
</dbReference>
<evidence type="ECO:0000259" key="9">
    <source>
        <dbReference type="Pfam" id="PF02932"/>
    </source>
</evidence>
<feature type="chain" id="PRO_5032802351" evidence="7">
    <location>
        <begin position="17"/>
        <end position="411"/>
    </location>
</feature>
<evidence type="ECO:0000256" key="7">
    <source>
        <dbReference type="SAM" id="SignalP"/>
    </source>
</evidence>
<dbReference type="GO" id="GO:0016020">
    <property type="term" value="C:membrane"/>
    <property type="evidence" value="ECO:0007669"/>
    <property type="project" value="UniProtKB-SubCell"/>
</dbReference>
<proteinExistence type="predicted"/>
<dbReference type="FunFam" id="2.70.170.10:FF:000028">
    <property type="entry name" value="AcetylCholine Receptor"/>
    <property type="match status" value="1"/>
</dbReference>
<keyword evidence="4 6" id="KW-0472">Membrane</keyword>
<feature type="transmembrane region" description="Helical" evidence="6">
    <location>
        <begin position="284"/>
        <end position="305"/>
    </location>
</feature>
<accession>A0A814IQS0</accession>
<dbReference type="EMBL" id="CAJNOC010004585">
    <property type="protein sequence ID" value="CAF1026896.1"/>
    <property type="molecule type" value="Genomic_DNA"/>
</dbReference>
<feature type="transmembrane region" description="Helical" evidence="6">
    <location>
        <begin position="254"/>
        <end position="272"/>
    </location>
</feature>
<dbReference type="Pfam" id="PF02931">
    <property type="entry name" value="Neur_chan_LBD"/>
    <property type="match status" value="1"/>
</dbReference>
<feature type="signal peptide" evidence="7">
    <location>
        <begin position="1"/>
        <end position="16"/>
    </location>
</feature>
<reference evidence="10" key="1">
    <citation type="submission" date="2021-02" db="EMBL/GenBank/DDBJ databases">
        <authorList>
            <person name="Nowell W R."/>
        </authorList>
    </citation>
    <scope>NUCLEOTIDE SEQUENCE</scope>
    <source>
        <strain evidence="10">Ploen Becks lab</strain>
    </source>
</reference>
<dbReference type="InterPro" id="IPR006202">
    <property type="entry name" value="Neur_chan_lig-bd"/>
</dbReference>
<protein>
    <submittedName>
        <fullName evidence="10">Uncharacterized protein</fullName>
    </submittedName>
</protein>
<dbReference type="Pfam" id="PF02932">
    <property type="entry name" value="Neur_chan_memb"/>
    <property type="match status" value="1"/>
</dbReference>
<keyword evidence="7" id="KW-0732">Signal</keyword>
<keyword evidence="2 6" id="KW-0812">Transmembrane</keyword>
<dbReference type="SUPFAM" id="SSF63712">
    <property type="entry name" value="Nicotinic receptor ligand binding domain-like"/>
    <property type="match status" value="1"/>
</dbReference>
<evidence type="ECO:0000313" key="11">
    <source>
        <dbReference type="Proteomes" id="UP000663879"/>
    </source>
</evidence>
<dbReference type="InterPro" id="IPR006029">
    <property type="entry name" value="Neurotrans-gated_channel_TM"/>
</dbReference>
<feature type="compositionally biased region" description="Basic and acidic residues" evidence="5">
    <location>
        <begin position="350"/>
        <end position="361"/>
    </location>
</feature>
<dbReference type="OrthoDB" id="5975154at2759"/>
<comment type="caution">
    <text evidence="10">The sequence shown here is derived from an EMBL/GenBank/DDBJ whole genome shotgun (WGS) entry which is preliminary data.</text>
</comment>
<dbReference type="InterPro" id="IPR036719">
    <property type="entry name" value="Neuro-gated_channel_TM_sf"/>
</dbReference>
<name>A0A814IQS0_9BILA</name>
<evidence type="ECO:0000256" key="2">
    <source>
        <dbReference type="ARBA" id="ARBA00022692"/>
    </source>
</evidence>
<dbReference type="GO" id="GO:0005230">
    <property type="term" value="F:extracellular ligand-gated monoatomic ion channel activity"/>
    <property type="evidence" value="ECO:0007669"/>
    <property type="project" value="InterPro"/>
</dbReference>
<comment type="subcellular location">
    <subcellularLocation>
        <location evidence="1">Membrane</location>
        <topology evidence="1">Multi-pass membrane protein</topology>
    </subcellularLocation>
</comment>
<dbReference type="InterPro" id="IPR036734">
    <property type="entry name" value="Neur_chan_lig-bd_sf"/>
</dbReference>
<feature type="transmembrane region" description="Helical" evidence="6">
    <location>
        <begin position="225"/>
        <end position="247"/>
    </location>
</feature>
<dbReference type="AlphaFoldDB" id="A0A814IQS0"/>
<dbReference type="PANTHER" id="PTHR18945">
    <property type="entry name" value="NEUROTRANSMITTER GATED ION CHANNEL"/>
    <property type="match status" value="1"/>
</dbReference>